<dbReference type="InterPro" id="IPR003660">
    <property type="entry name" value="HAMP_dom"/>
</dbReference>
<feature type="domain" description="Methyl-accepting transducer" evidence="11">
    <location>
        <begin position="339"/>
        <end position="434"/>
    </location>
</feature>
<keyword evidence="7 9" id="KW-0807">Transducer</keyword>
<protein>
    <submittedName>
        <fullName evidence="13">HAMP domain-containing protein</fullName>
    </submittedName>
</protein>
<evidence type="ECO:0000256" key="9">
    <source>
        <dbReference type="PROSITE-ProRule" id="PRU00284"/>
    </source>
</evidence>
<dbReference type="AlphaFoldDB" id="A0AA45C5L0"/>
<keyword evidence="6 10" id="KW-0472">Membrane</keyword>
<name>A0AA45C5L0_9BACT</name>
<dbReference type="Pfam" id="PF02743">
    <property type="entry name" value="dCache_1"/>
    <property type="match status" value="1"/>
</dbReference>
<dbReference type="Gene3D" id="6.10.340.10">
    <property type="match status" value="1"/>
</dbReference>
<organism evidence="13 14">
    <name type="scientific">Oceanotoga teriensis</name>
    <dbReference type="NCBI Taxonomy" id="515440"/>
    <lineage>
        <taxon>Bacteria</taxon>
        <taxon>Thermotogati</taxon>
        <taxon>Thermotogota</taxon>
        <taxon>Thermotogae</taxon>
        <taxon>Petrotogales</taxon>
        <taxon>Petrotogaceae</taxon>
        <taxon>Oceanotoga</taxon>
    </lineage>
</organism>
<feature type="transmembrane region" description="Helical" evidence="10">
    <location>
        <begin position="7"/>
        <end position="28"/>
    </location>
</feature>
<dbReference type="PROSITE" id="PS50111">
    <property type="entry name" value="CHEMOTAXIS_TRANSDUC_2"/>
    <property type="match status" value="1"/>
</dbReference>
<keyword evidence="14" id="KW-1185">Reference proteome</keyword>
<feature type="transmembrane region" description="Helical" evidence="10">
    <location>
        <begin position="275"/>
        <end position="297"/>
    </location>
</feature>
<evidence type="ECO:0000313" key="14">
    <source>
        <dbReference type="Proteomes" id="UP000245921"/>
    </source>
</evidence>
<dbReference type="InterPro" id="IPR029151">
    <property type="entry name" value="Sensor-like_sf"/>
</dbReference>
<gene>
    <name evidence="13" type="ORF">C7380_11627</name>
</gene>
<keyword evidence="2" id="KW-1003">Cell membrane</keyword>
<dbReference type="PANTHER" id="PTHR32089:SF112">
    <property type="entry name" value="LYSOZYME-LIKE PROTEIN-RELATED"/>
    <property type="match status" value="1"/>
</dbReference>
<evidence type="ECO:0000259" key="12">
    <source>
        <dbReference type="PROSITE" id="PS50885"/>
    </source>
</evidence>
<dbReference type="PANTHER" id="PTHR32089">
    <property type="entry name" value="METHYL-ACCEPTING CHEMOTAXIS PROTEIN MCPB"/>
    <property type="match status" value="1"/>
</dbReference>
<proteinExistence type="inferred from homology"/>
<feature type="domain" description="HAMP" evidence="12">
    <location>
        <begin position="299"/>
        <end position="352"/>
    </location>
</feature>
<dbReference type="PROSITE" id="PS50885">
    <property type="entry name" value="HAMP"/>
    <property type="match status" value="1"/>
</dbReference>
<accession>A0AA45C5L0</accession>
<dbReference type="CDD" id="cd06225">
    <property type="entry name" value="HAMP"/>
    <property type="match status" value="1"/>
</dbReference>
<evidence type="ECO:0000313" key="13">
    <source>
        <dbReference type="EMBL" id="PWJ89014.1"/>
    </source>
</evidence>
<keyword evidence="3" id="KW-0145">Chemotaxis</keyword>
<dbReference type="Pfam" id="PF00015">
    <property type="entry name" value="MCPsignal"/>
    <property type="match status" value="1"/>
</dbReference>
<dbReference type="GO" id="GO:0007165">
    <property type="term" value="P:signal transduction"/>
    <property type="evidence" value="ECO:0007669"/>
    <property type="project" value="UniProtKB-KW"/>
</dbReference>
<comment type="caution">
    <text evidence="13">The sequence shown here is derived from an EMBL/GenBank/DDBJ whole genome shotgun (WGS) entry which is preliminary data.</text>
</comment>
<evidence type="ECO:0000256" key="3">
    <source>
        <dbReference type="ARBA" id="ARBA00022500"/>
    </source>
</evidence>
<dbReference type="Proteomes" id="UP000245921">
    <property type="component" value="Unassembled WGS sequence"/>
</dbReference>
<dbReference type="SMART" id="SM00304">
    <property type="entry name" value="HAMP"/>
    <property type="match status" value="1"/>
</dbReference>
<dbReference type="GO" id="GO:0006935">
    <property type="term" value="P:chemotaxis"/>
    <property type="evidence" value="ECO:0007669"/>
    <property type="project" value="UniProtKB-KW"/>
</dbReference>
<sequence>MSLKKQVILLLIFLIAIPMGIFTLYITISSYQNATSSANVRILADIQGKSQIITNYFEPLTSLVNFMAIDPNVKGAYKNEFDERIWMYKTFDNVLKTYPQVISIYLGLSDGEILIKPDAELPEGFDVTTRDWYKKALEDNKNIIYTPPYIDAVTNDLIISMSKSIQNEETVGILGIDFSLKSLTEDLKKSDFETSYSFILDKDGNAVLHPKTENIGINMANLAESDPIEGDSGYIEYEFEKIKKVAFYSKIYGTDWFVFTTVNKSEIYEKDRAKFITMFIIGIGFTIFGAIIGYFFIKNKITNPLDKVLDGIEKLGKGILKNEEIDINSKNEIGKLAKAINKTTDSLRHLIKNIDSAGKGFSVVADEIRKLAEDSQNATEEIAKILNEIKNDAKLVDTETFEVVNSINSVNKGIFEISKQFENITNHIYSMNEQ</sequence>
<evidence type="ECO:0000256" key="8">
    <source>
        <dbReference type="ARBA" id="ARBA00029447"/>
    </source>
</evidence>
<dbReference type="RefSeq" id="WP_109605629.1">
    <property type="nucleotide sequence ID" value="NZ_QGGI01000016.1"/>
</dbReference>
<dbReference type="GO" id="GO:0005886">
    <property type="term" value="C:plasma membrane"/>
    <property type="evidence" value="ECO:0007669"/>
    <property type="project" value="UniProtKB-SubCell"/>
</dbReference>
<dbReference type="Gene3D" id="1.10.287.950">
    <property type="entry name" value="Methyl-accepting chemotaxis protein"/>
    <property type="match status" value="1"/>
</dbReference>
<evidence type="ECO:0000256" key="10">
    <source>
        <dbReference type="SAM" id="Phobius"/>
    </source>
</evidence>
<evidence type="ECO:0000256" key="5">
    <source>
        <dbReference type="ARBA" id="ARBA00022989"/>
    </source>
</evidence>
<keyword evidence="5 10" id="KW-1133">Transmembrane helix</keyword>
<dbReference type="CDD" id="cd12912">
    <property type="entry name" value="PDC2_MCP_like"/>
    <property type="match status" value="1"/>
</dbReference>
<evidence type="ECO:0000256" key="7">
    <source>
        <dbReference type="ARBA" id="ARBA00023224"/>
    </source>
</evidence>
<evidence type="ECO:0000256" key="2">
    <source>
        <dbReference type="ARBA" id="ARBA00022475"/>
    </source>
</evidence>
<dbReference type="InterPro" id="IPR004089">
    <property type="entry name" value="MCPsignal_dom"/>
</dbReference>
<evidence type="ECO:0000256" key="1">
    <source>
        <dbReference type="ARBA" id="ARBA00004651"/>
    </source>
</evidence>
<reference evidence="13 14" key="1">
    <citation type="submission" date="2018-05" db="EMBL/GenBank/DDBJ databases">
        <title>Genomic Encyclopedia of Type Strains, Phase IV (KMG-IV): sequencing the most valuable type-strain genomes for metagenomic binning, comparative biology and taxonomic classification.</title>
        <authorList>
            <person name="Goeker M."/>
        </authorList>
    </citation>
    <scope>NUCLEOTIDE SEQUENCE [LARGE SCALE GENOMIC DNA]</scope>
    <source>
        <strain evidence="13 14">DSM 24906</strain>
    </source>
</reference>
<dbReference type="CDD" id="cd18773">
    <property type="entry name" value="PDC1_HK_sensor"/>
    <property type="match status" value="1"/>
</dbReference>
<evidence type="ECO:0000259" key="11">
    <source>
        <dbReference type="PROSITE" id="PS50111"/>
    </source>
</evidence>
<comment type="subcellular location">
    <subcellularLocation>
        <location evidence="1">Cell membrane</location>
        <topology evidence="1">Multi-pass membrane protein</topology>
    </subcellularLocation>
</comment>
<evidence type="ECO:0000256" key="6">
    <source>
        <dbReference type="ARBA" id="ARBA00023136"/>
    </source>
</evidence>
<dbReference type="SUPFAM" id="SSF58104">
    <property type="entry name" value="Methyl-accepting chemotaxis protein (MCP) signaling domain"/>
    <property type="match status" value="1"/>
</dbReference>
<dbReference type="InterPro" id="IPR033479">
    <property type="entry name" value="dCache_1"/>
</dbReference>
<evidence type="ECO:0000256" key="4">
    <source>
        <dbReference type="ARBA" id="ARBA00022692"/>
    </source>
</evidence>
<dbReference type="SUPFAM" id="SSF103190">
    <property type="entry name" value="Sensory domain-like"/>
    <property type="match status" value="1"/>
</dbReference>
<comment type="similarity">
    <text evidence="8">Belongs to the methyl-accepting chemotaxis (MCP) protein family.</text>
</comment>
<dbReference type="Pfam" id="PF00672">
    <property type="entry name" value="HAMP"/>
    <property type="match status" value="1"/>
</dbReference>
<dbReference type="EMBL" id="QGGI01000016">
    <property type="protein sequence ID" value="PWJ89014.1"/>
    <property type="molecule type" value="Genomic_DNA"/>
</dbReference>
<dbReference type="Gene3D" id="3.30.450.20">
    <property type="entry name" value="PAS domain"/>
    <property type="match status" value="2"/>
</dbReference>
<keyword evidence="4 10" id="KW-0812">Transmembrane</keyword>